<accession>A0A9W8URD5</accession>
<evidence type="ECO:0000313" key="6">
    <source>
        <dbReference type="EMBL" id="KAJ4161664.1"/>
    </source>
</evidence>
<dbReference type="PROSITE" id="PS50082">
    <property type="entry name" value="WD_REPEATS_2"/>
    <property type="match status" value="7"/>
</dbReference>
<dbReference type="PANTHER" id="PTHR19848">
    <property type="entry name" value="WD40 REPEAT PROTEIN"/>
    <property type="match status" value="1"/>
</dbReference>
<organism evidence="6 7">
    <name type="scientific">Akanthomyces muscarius</name>
    <name type="common">Entomopathogenic fungus</name>
    <name type="synonym">Lecanicillium muscarium</name>
    <dbReference type="NCBI Taxonomy" id="2231603"/>
    <lineage>
        <taxon>Eukaryota</taxon>
        <taxon>Fungi</taxon>
        <taxon>Dikarya</taxon>
        <taxon>Ascomycota</taxon>
        <taxon>Pezizomycotina</taxon>
        <taxon>Sordariomycetes</taxon>
        <taxon>Hypocreomycetidae</taxon>
        <taxon>Hypocreales</taxon>
        <taxon>Cordycipitaceae</taxon>
        <taxon>Akanthomyces</taxon>
    </lineage>
</organism>
<feature type="repeat" description="WD" evidence="3">
    <location>
        <begin position="607"/>
        <end position="647"/>
    </location>
</feature>
<dbReference type="RefSeq" id="XP_056058048.1">
    <property type="nucleotide sequence ID" value="XM_056199616.1"/>
</dbReference>
<feature type="repeat" description="WD" evidence="3">
    <location>
        <begin position="565"/>
        <end position="606"/>
    </location>
</feature>
<evidence type="ECO:0000256" key="4">
    <source>
        <dbReference type="SAM" id="MobiDB-lite"/>
    </source>
</evidence>
<evidence type="ECO:0000256" key="2">
    <source>
        <dbReference type="ARBA" id="ARBA00022737"/>
    </source>
</evidence>
<dbReference type="KEGG" id="amus:LMH87_007690"/>
<evidence type="ECO:0000256" key="3">
    <source>
        <dbReference type="PROSITE-ProRule" id="PRU00221"/>
    </source>
</evidence>
<dbReference type="CDD" id="cd00200">
    <property type="entry name" value="WD40"/>
    <property type="match status" value="1"/>
</dbReference>
<dbReference type="InterPro" id="IPR036322">
    <property type="entry name" value="WD40_repeat_dom_sf"/>
</dbReference>
<dbReference type="SMART" id="SM00320">
    <property type="entry name" value="WD40"/>
    <property type="match status" value="7"/>
</dbReference>
<evidence type="ECO:0000259" key="5">
    <source>
        <dbReference type="Pfam" id="PF17100"/>
    </source>
</evidence>
<feature type="repeat" description="WD" evidence="3">
    <location>
        <begin position="397"/>
        <end position="438"/>
    </location>
</feature>
<dbReference type="Proteomes" id="UP001144673">
    <property type="component" value="Unassembled WGS sequence"/>
</dbReference>
<sequence length="647" mass="72183">MDKLKKSYNKLNSAFTRNDRNCEDKPGILKTKHGQHMRSLTSVQSIQASAIKLGPLPRLEAAEHASSKMSPTKHSQEPSKASQANEGSEASSTQQLTSLEHRVWDEACDLTLNEPNFWVEAYDGLKADYEHGKLVLAYEEVLKVRYAPNFSKPGRTDDNCGINLDIRKAIMKQIVRNTMESVVEYRQKSNGTEESIVDYCDPFLEYWPIGFNDISTVVLPLAVFISALELLVRSPKLKNSIASGIKEVSKRLKWYLSLSNRIMYRLGPVDQEKDRSDPVMELKERILSLYKAVLMYQMKSVCLNYHFEGWEFLDDSISLSDWEGDFSDIIEAEIEVLHDIFFRELEYQGASRQTLEGHIRSVNATALSRDGKRLASASGDNTIRLWDVAKGTAQRTLKGHTDWVTALAFSRNGKKLASASGDNTIRLWDAANDTAPRTLKGHTDWVTAIAFSRHSEKLASASVDNTVRFWDAVTGTAQQTLGGHTGWVTAIAFSPNGKTLASASGDKTIRLWNAVTGTAQQTLKGHTGWVTAVVFSPNSKILASASVDKTVRLWNAVRGTAHHTPMRHFDQVTSIAFSHNSKTLASASVDNTVRLWDAVKGTIKRRLEGHTKRVTSIVFSRNSKTLASASFDNTIQLWNSSRGMTRH</sequence>
<feature type="repeat" description="WD" evidence="3">
    <location>
        <begin position="481"/>
        <end position="522"/>
    </location>
</feature>
<dbReference type="PRINTS" id="PR00320">
    <property type="entry name" value="GPROTEINBRPT"/>
</dbReference>
<protein>
    <recommendedName>
        <fullName evidence="5">NWD NACHT-NTPase N-terminal domain-containing protein</fullName>
    </recommendedName>
</protein>
<dbReference type="Pfam" id="PF17100">
    <property type="entry name" value="NACHT_N"/>
    <property type="match status" value="1"/>
</dbReference>
<feature type="repeat" description="WD" evidence="3">
    <location>
        <begin position="355"/>
        <end position="396"/>
    </location>
</feature>
<dbReference type="InterPro" id="IPR031359">
    <property type="entry name" value="NACHT_N"/>
</dbReference>
<dbReference type="PROSITE" id="PS50294">
    <property type="entry name" value="WD_REPEATS_REGION"/>
    <property type="match status" value="7"/>
</dbReference>
<feature type="repeat" description="WD" evidence="3">
    <location>
        <begin position="439"/>
        <end position="480"/>
    </location>
</feature>
<proteinExistence type="predicted"/>
<feature type="region of interest" description="Disordered" evidence="4">
    <location>
        <begin position="1"/>
        <end position="41"/>
    </location>
</feature>
<dbReference type="AlphaFoldDB" id="A0A9W8URD5"/>
<dbReference type="Pfam" id="PF00400">
    <property type="entry name" value="WD40"/>
    <property type="match status" value="7"/>
</dbReference>
<dbReference type="Gene3D" id="2.130.10.10">
    <property type="entry name" value="YVTN repeat-like/Quinoprotein amine dehydrogenase"/>
    <property type="match status" value="3"/>
</dbReference>
<feature type="compositionally biased region" description="Polar residues" evidence="4">
    <location>
        <begin position="67"/>
        <end position="95"/>
    </location>
</feature>
<feature type="repeat" description="WD" evidence="3">
    <location>
        <begin position="523"/>
        <end position="564"/>
    </location>
</feature>
<comment type="caution">
    <text evidence="6">The sequence shown here is derived from an EMBL/GenBank/DDBJ whole genome shotgun (WGS) entry which is preliminary data.</text>
</comment>
<dbReference type="SUPFAM" id="SSF50978">
    <property type="entry name" value="WD40 repeat-like"/>
    <property type="match status" value="1"/>
</dbReference>
<feature type="compositionally biased region" description="Basic and acidic residues" evidence="4">
    <location>
        <begin position="17"/>
        <end position="27"/>
    </location>
</feature>
<gene>
    <name evidence="6" type="ORF">LMH87_007690</name>
</gene>
<dbReference type="InterPro" id="IPR019775">
    <property type="entry name" value="WD40_repeat_CS"/>
</dbReference>
<feature type="region of interest" description="Disordered" evidence="4">
    <location>
        <begin position="62"/>
        <end position="95"/>
    </location>
</feature>
<name>A0A9W8URD5_AKAMU</name>
<keyword evidence="2" id="KW-0677">Repeat</keyword>
<keyword evidence="7" id="KW-1185">Reference proteome</keyword>
<feature type="domain" description="NWD NACHT-NTPase N-terminal" evidence="5">
    <location>
        <begin position="117"/>
        <end position="339"/>
    </location>
</feature>
<dbReference type="PANTHER" id="PTHR19848:SF8">
    <property type="entry name" value="F-BOX AND WD REPEAT DOMAIN CONTAINING 7"/>
    <property type="match status" value="1"/>
</dbReference>
<reference evidence="6" key="1">
    <citation type="journal article" date="2023" name="Access Microbiol">
        <title>De-novo genome assembly for Akanthomyces muscarius, a biocontrol agent of insect agricultural pests.</title>
        <authorList>
            <person name="Erdos Z."/>
            <person name="Studholme D.J."/>
            <person name="Raymond B."/>
            <person name="Sharma M."/>
        </authorList>
    </citation>
    <scope>NUCLEOTIDE SEQUENCE</scope>
    <source>
        <strain evidence="6">Ve6</strain>
    </source>
</reference>
<evidence type="ECO:0000256" key="1">
    <source>
        <dbReference type="ARBA" id="ARBA00022574"/>
    </source>
</evidence>
<evidence type="ECO:0000313" key="7">
    <source>
        <dbReference type="Proteomes" id="UP001144673"/>
    </source>
</evidence>
<dbReference type="EMBL" id="JAJHUN010000002">
    <property type="protein sequence ID" value="KAJ4161664.1"/>
    <property type="molecule type" value="Genomic_DNA"/>
</dbReference>
<dbReference type="InterPro" id="IPR020472">
    <property type="entry name" value="WD40_PAC1"/>
</dbReference>
<dbReference type="InterPro" id="IPR015943">
    <property type="entry name" value="WD40/YVTN_repeat-like_dom_sf"/>
</dbReference>
<dbReference type="PROSITE" id="PS00678">
    <property type="entry name" value="WD_REPEATS_1"/>
    <property type="match status" value="2"/>
</dbReference>
<keyword evidence="1 3" id="KW-0853">WD repeat</keyword>
<dbReference type="GeneID" id="80894849"/>
<dbReference type="InterPro" id="IPR001680">
    <property type="entry name" value="WD40_rpt"/>
</dbReference>